<evidence type="ECO:0000256" key="1">
    <source>
        <dbReference type="ARBA" id="ARBA00004496"/>
    </source>
</evidence>
<proteinExistence type="predicted"/>
<feature type="domain" description="FYVE-type" evidence="9">
    <location>
        <begin position="335"/>
        <end position="394"/>
    </location>
</feature>
<keyword evidence="11" id="KW-1185">Reference proteome</keyword>
<evidence type="ECO:0000259" key="8">
    <source>
        <dbReference type="PROSITE" id="PS50003"/>
    </source>
</evidence>
<dbReference type="InterPro" id="IPR051092">
    <property type="entry name" value="FYVE_RhoGEF_PH"/>
</dbReference>
<evidence type="ECO:0000256" key="6">
    <source>
        <dbReference type="ARBA" id="ARBA00022833"/>
    </source>
</evidence>
<dbReference type="SUPFAM" id="SSF57903">
    <property type="entry name" value="FYVE/PHD zinc finger"/>
    <property type="match status" value="1"/>
</dbReference>
<dbReference type="InterPro" id="IPR011993">
    <property type="entry name" value="PH-like_dom_sf"/>
</dbReference>
<dbReference type="Proteomes" id="UP001479436">
    <property type="component" value="Unassembled WGS sequence"/>
</dbReference>
<name>A0ABR2VSA4_9FUNG</name>
<feature type="domain" description="PH" evidence="8">
    <location>
        <begin position="151"/>
        <end position="247"/>
    </location>
</feature>
<comment type="caution">
    <text evidence="10">The sequence shown here is derived from an EMBL/GenBank/DDBJ whole genome shotgun (WGS) entry which is preliminary data.</text>
</comment>
<keyword evidence="6" id="KW-0862">Zinc</keyword>
<dbReference type="PANTHER" id="PTHR12673:SF159">
    <property type="entry name" value="LD03170P"/>
    <property type="match status" value="1"/>
</dbReference>
<dbReference type="SMART" id="SM00064">
    <property type="entry name" value="FYVE"/>
    <property type="match status" value="1"/>
</dbReference>
<dbReference type="Gene3D" id="2.30.29.30">
    <property type="entry name" value="Pleckstrin-homology domain (PH domain)/Phosphotyrosine-binding domain (PTB)"/>
    <property type="match status" value="1"/>
</dbReference>
<reference evidence="10 11" key="1">
    <citation type="submission" date="2023-04" db="EMBL/GenBank/DDBJ databases">
        <title>Genome of Basidiobolus ranarum AG-B5.</title>
        <authorList>
            <person name="Stajich J.E."/>
            <person name="Carter-House D."/>
            <person name="Gryganskyi A."/>
        </authorList>
    </citation>
    <scope>NUCLEOTIDE SEQUENCE [LARGE SCALE GENOMIC DNA]</scope>
    <source>
        <strain evidence="10 11">AG-B5</strain>
    </source>
</reference>
<keyword evidence="2" id="KW-0963">Cytoplasm</keyword>
<organism evidence="10 11">
    <name type="scientific">Basidiobolus ranarum</name>
    <dbReference type="NCBI Taxonomy" id="34480"/>
    <lineage>
        <taxon>Eukaryota</taxon>
        <taxon>Fungi</taxon>
        <taxon>Fungi incertae sedis</taxon>
        <taxon>Zoopagomycota</taxon>
        <taxon>Entomophthoromycotina</taxon>
        <taxon>Basidiobolomycetes</taxon>
        <taxon>Basidiobolales</taxon>
        <taxon>Basidiobolaceae</taxon>
        <taxon>Basidiobolus</taxon>
    </lineage>
</organism>
<dbReference type="PROSITE" id="PS50178">
    <property type="entry name" value="ZF_FYVE"/>
    <property type="match status" value="1"/>
</dbReference>
<evidence type="ECO:0000313" key="10">
    <source>
        <dbReference type="EMBL" id="KAK9696350.1"/>
    </source>
</evidence>
<dbReference type="PANTHER" id="PTHR12673">
    <property type="entry name" value="FACIOGENITAL DYSPLASIA PROTEIN"/>
    <property type="match status" value="1"/>
</dbReference>
<evidence type="ECO:0000256" key="2">
    <source>
        <dbReference type="ARBA" id="ARBA00022490"/>
    </source>
</evidence>
<accession>A0ABR2VSA4</accession>
<evidence type="ECO:0000313" key="11">
    <source>
        <dbReference type="Proteomes" id="UP001479436"/>
    </source>
</evidence>
<keyword evidence="4" id="KW-0479">Metal-binding</keyword>
<evidence type="ECO:0000256" key="7">
    <source>
        <dbReference type="PROSITE-ProRule" id="PRU00091"/>
    </source>
</evidence>
<evidence type="ECO:0000256" key="3">
    <source>
        <dbReference type="ARBA" id="ARBA00022658"/>
    </source>
</evidence>
<dbReference type="Pfam" id="PF00169">
    <property type="entry name" value="PH"/>
    <property type="match status" value="1"/>
</dbReference>
<evidence type="ECO:0000259" key="9">
    <source>
        <dbReference type="PROSITE" id="PS50178"/>
    </source>
</evidence>
<dbReference type="Pfam" id="PF01363">
    <property type="entry name" value="FYVE"/>
    <property type="match status" value="1"/>
</dbReference>
<comment type="subcellular location">
    <subcellularLocation>
        <location evidence="1">Cytoplasm</location>
    </subcellularLocation>
</comment>
<dbReference type="InterPro" id="IPR001849">
    <property type="entry name" value="PH_domain"/>
</dbReference>
<keyword evidence="5 7" id="KW-0863">Zinc-finger</keyword>
<evidence type="ECO:0000256" key="4">
    <source>
        <dbReference type="ARBA" id="ARBA00022723"/>
    </source>
</evidence>
<dbReference type="SUPFAM" id="SSF50729">
    <property type="entry name" value="PH domain-like"/>
    <property type="match status" value="1"/>
</dbReference>
<dbReference type="EMBL" id="JASJQH010007975">
    <property type="protein sequence ID" value="KAK9696350.1"/>
    <property type="molecule type" value="Genomic_DNA"/>
</dbReference>
<gene>
    <name evidence="10" type="ORF">K7432_012522</name>
</gene>
<dbReference type="InterPro" id="IPR017455">
    <property type="entry name" value="Znf_FYVE-rel"/>
</dbReference>
<evidence type="ECO:0000256" key="5">
    <source>
        <dbReference type="ARBA" id="ARBA00022771"/>
    </source>
</evidence>
<dbReference type="InterPro" id="IPR011011">
    <property type="entry name" value="Znf_FYVE_PHD"/>
</dbReference>
<dbReference type="SMART" id="SM00233">
    <property type="entry name" value="PH"/>
    <property type="match status" value="1"/>
</dbReference>
<sequence>MVLEVTTADTNPLAKGQLFLDLKDLPRFEVPDPLVSPDTNDTVAPLNASIQSSRPLIRSPLIRARSFQASNSIPKNMVAMTPPLPRFSHSLLSRTPRNEDIPDTSCGLSRQERTCARKALVNPVSFEDMHKIIEIEYMFVNGRSLSHPGRVFVKEGILMKDTGNAASPRQFFLFTDVLVYGTPLESSKTGCPLENQTIINLAYTKVEHVSPAKWILRLYTKKEAFSIIASSEMEYTSWFHALQNSIACHKTMIENEAKKRRMAAIKNGKRRSSFSLDMNIWRTIKNVGTYRDESGDRSSDSSRTWSKGERKCSISSASSVSTLVDGDCSVPWVPDQEALSCMSCKITKFSMMVRRHHCRLCGRVICWKCSHLREHVGPCRRLVRICKDCLTWKAVGAVISQGELTESQHLSPLITSSVIRGCQSDASSSTMGISYCSSVNSTASESFIDSTDEYSQEE</sequence>
<dbReference type="Gene3D" id="3.30.40.10">
    <property type="entry name" value="Zinc/RING finger domain, C3HC4 (zinc finger)"/>
    <property type="match status" value="1"/>
</dbReference>
<protein>
    <submittedName>
        <fullName evidence="10">Uncharacterized protein</fullName>
    </submittedName>
</protein>
<dbReference type="PROSITE" id="PS50003">
    <property type="entry name" value="PH_DOMAIN"/>
    <property type="match status" value="1"/>
</dbReference>
<dbReference type="InterPro" id="IPR000306">
    <property type="entry name" value="Znf_FYVE"/>
</dbReference>
<dbReference type="InterPro" id="IPR013083">
    <property type="entry name" value="Znf_RING/FYVE/PHD"/>
</dbReference>
<keyword evidence="3" id="KW-0344">Guanine-nucleotide releasing factor</keyword>